<dbReference type="EMBL" id="RCMK01000176">
    <property type="protein sequence ID" value="KAG2945709.1"/>
    <property type="molecule type" value="Genomic_DNA"/>
</dbReference>
<evidence type="ECO:0000313" key="4">
    <source>
        <dbReference type="EMBL" id="KAG2945709.1"/>
    </source>
</evidence>
<gene>
    <name evidence="7" type="ORF">PC110_g21694</name>
    <name evidence="2" type="ORF">PC113_g14698</name>
    <name evidence="3" type="ORF">PC115_g6969</name>
    <name evidence="4" type="ORF">PC117_g8250</name>
    <name evidence="5" type="ORF">PC118_g14972</name>
    <name evidence="6" type="ORF">PC129_g5707</name>
</gene>
<evidence type="ECO:0000313" key="6">
    <source>
        <dbReference type="EMBL" id="KAG3223606.1"/>
    </source>
</evidence>
<evidence type="ECO:0000313" key="5">
    <source>
        <dbReference type="EMBL" id="KAG2973717.1"/>
    </source>
</evidence>
<dbReference type="Pfam" id="PF07727">
    <property type="entry name" value="RVT_2"/>
    <property type="match status" value="1"/>
</dbReference>
<evidence type="ECO:0000313" key="3">
    <source>
        <dbReference type="EMBL" id="KAG2929160.1"/>
    </source>
</evidence>
<feature type="domain" description="Reverse transcriptase Ty1/copia-type" evidence="1">
    <location>
        <begin position="17"/>
        <end position="115"/>
    </location>
</feature>
<proteinExistence type="predicted"/>
<dbReference type="Proteomes" id="UP000774804">
    <property type="component" value="Unassembled WGS sequence"/>
</dbReference>
<reference evidence="2" key="2">
    <citation type="submission" date="2018-10" db="EMBL/GenBank/DDBJ databases">
        <title>Effector identification in a new, highly contiguous assembly of the strawberry crown rot pathogen Phytophthora cactorum.</title>
        <authorList>
            <person name="Armitage A.D."/>
            <person name="Nellist C.F."/>
            <person name="Bates H."/>
            <person name="Vickerstaff R.J."/>
            <person name="Harrison R.J."/>
        </authorList>
    </citation>
    <scope>NUCLEOTIDE SEQUENCE</scope>
    <source>
        <strain evidence="2">15-7</strain>
        <strain evidence="3">4032</strain>
        <strain evidence="4">4040</strain>
        <strain evidence="5">P415</strain>
        <strain evidence="6">P421</strain>
    </source>
</reference>
<dbReference type="STRING" id="29920.A0A329RB06"/>
<dbReference type="Proteomes" id="UP000697107">
    <property type="component" value="Unassembled WGS sequence"/>
</dbReference>
<dbReference type="EMBL" id="RCMG01000516">
    <property type="protein sequence ID" value="KAG2852831.1"/>
    <property type="molecule type" value="Genomic_DNA"/>
</dbReference>
<evidence type="ECO:0000313" key="7">
    <source>
        <dbReference type="EMBL" id="RAW21867.1"/>
    </source>
</evidence>
<dbReference type="EMBL" id="RCML01000563">
    <property type="protein sequence ID" value="KAG2973717.1"/>
    <property type="molecule type" value="Genomic_DNA"/>
</dbReference>
<name>A0A329RB06_9STRA</name>
<accession>A0A329RB06</accession>
<dbReference type="EMBL" id="RCMI01000161">
    <property type="protein sequence ID" value="KAG2929160.1"/>
    <property type="molecule type" value="Genomic_DNA"/>
</dbReference>
<dbReference type="OrthoDB" id="413361at2759"/>
<comment type="caution">
    <text evidence="7">The sequence shown here is derived from an EMBL/GenBank/DDBJ whole genome shotgun (WGS) entry which is preliminary data.</text>
</comment>
<dbReference type="Proteomes" id="UP000251314">
    <property type="component" value="Unassembled WGS sequence"/>
</dbReference>
<sequence>MAIGEDVLRTLGVDSKGRLTLRLRKSLYGLRQAGRLWSKLLHARLEEAGFTRCVTDMCPYYKRKGGNMTLVGVYVDDLLVTASRPSLVEEFFASMSVLSVKDLGVVKKFLGMRVELDDDR</sequence>
<protein>
    <recommendedName>
        <fullName evidence="1">Reverse transcriptase Ty1/copia-type domain-containing protein</fullName>
    </recommendedName>
</protein>
<reference evidence="7 8" key="1">
    <citation type="submission" date="2018-01" db="EMBL/GenBank/DDBJ databases">
        <title>Draft genome of the strawberry crown rot pathogen Phytophthora cactorum.</title>
        <authorList>
            <person name="Armitage A.D."/>
            <person name="Lysoe E."/>
            <person name="Nellist C.F."/>
            <person name="Harrison R.J."/>
            <person name="Brurberg M.B."/>
        </authorList>
    </citation>
    <scope>NUCLEOTIDE SEQUENCE [LARGE SCALE GENOMIC DNA]</scope>
    <source>
        <strain evidence="7 8">10300</strain>
    </source>
</reference>
<dbReference type="Proteomes" id="UP000736787">
    <property type="component" value="Unassembled WGS sequence"/>
</dbReference>
<dbReference type="VEuPathDB" id="FungiDB:PC110_g21694"/>
<dbReference type="AlphaFoldDB" id="A0A329RB06"/>
<dbReference type="EMBL" id="MJFZ01001525">
    <property type="protein sequence ID" value="RAW21867.1"/>
    <property type="molecule type" value="Genomic_DNA"/>
</dbReference>
<keyword evidence="8" id="KW-1185">Reference proteome</keyword>
<evidence type="ECO:0000313" key="2">
    <source>
        <dbReference type="EMBL" id="KAG2852831.1"/>
    </source>
</evidence>
<dbReference type="EMBL" id="RCMV01000139">
    <property type="protein sequence ID" value="KAG3223606.1"/>
    <property type="molecule type" value="Genomic_DNA"/>
</dbReference>
<dbReference type="Proteomes" id="UP000760860">
    <property type="component" value="Unassembled WGS sequence"/>
</dbReference>
<dbReference type="Proteomes" id="UP000735874">
    <property type="component" value="Unassembled WGS sequence"/>
</dbReference>
<evidence type="ECO:0000313" key="8">
    <source>
        <dbReference type="Proteomes" id="UP000251314"/>
    </source>
</evidence>
<dbReference type="InterPro" id="IPR013103">
    <property type="entry name" value="RVT_2"/>
</dbReference>
<evidence type="ECO:0000259" key="1">
    <source>
        <dbReference type="Pfam" id="PF07727"/>
    </source>
</evidence>
<organism evidence="7 8">
    <name type="scientific">Phytophthora cactorum</name>
    <dbReference type="NCBI Taxonomy" id="29920"/>
    <lineage>
        <taxon>Eukaryota</taxon>
        <taxon>Sar</taxon>
        <taxon>Stramenopiles</taxon>
        <taxon>Oomycota</taxon>
        <taxon>Peronosporomycetes</taxon>
        <taxon>Peronosporales</taxon>
        <taxon>Peronosporaceae</taxon>
        <taxon>Phytophthora</taxon>
    </lineage>
</organism>